<dbReference type="Gene3D" id="2.60.200.20">
    <property type="match status" value="1"/>
</dbReference>
<proteinExistence type="predicted"/>
<dbReference type="InterPro" id="IPR011009">
    <property type="entry name" value="Kinase-like_dom_sf"/>
</dbReference>
<dbReference type="EMBL" id="HBGY01032503">
    <property type="protein sequence ID" value="CAD9612117.1"/>
    <property type="molecule type" value="Transcribed_RNA"/>
</dbReference>
<sequence length="725" mass="81500">MEHSEELEHTEELCLTQQAPEASQLTPAKLTPQKPLHWAKLVHLDHGVTSLEPRCLDESSIAGSSTGGSEQGCPYMDKHLKRNSIINLHNIGRSKKCDINARLCQWEGRDDSSNQENTDIDRNQEGRQFPSTAKTKADFFRQIHMMVSNVHCKLYTKILDNGFENVVEDSSGNGTFVNGVRLKKGDRRVLYNGDEICLINPKHPHLYQQSTNLAEKLITNYTYNFIATYSNNTAVCNPRNMKLSQDSDPAKKPEKPTLMSKIQQKYDIREVLGTGVCGEVRKVIDKHTGQPYAIKILSHLKLHTKQSINNENNNNEAKLLQTLSHPYIVNLHEAIFGEYDLALVMELVEGGDLFDRIVSLGSYSATNARRLMRRVFAAVDYLHSKNIIHRDLKPENILLTSQNSHYTCKLTDFGLAKIGVNGNDSFKTFCGTPQYFAPEVLQRRFTVFHTGSYTKQADVWSLGVILYIVLTGQPPFDADISDSNKSMATATIEAHPKLDDDVMDLLKRLLHPDPRSRCTIREACGHYWFCVDDGDTHLNPLRDPLLKGYVSDPELNDEDDELKANDDDVSDVMSDVGKDVDHELQASKVSADSSSAYSNEQDENELKSLRSVMTETPQSVEPDGAADAMKHDAEEDVEHARKRVKIHDQGRELKKNYDAVRRGNVKTVQKTLSGEIIKNNVPKAMKQADQSNHDDEHQGGTAGNSAASNKTGIKQRTLSSWFRKK</sequence>
<evidence type="ECO:0000259" key="4">
    <source>
        <dbReference type="PROSITE" id="PS50006"/>
    </source>
</evidence>
<protein>
    <submittedName>
        <fullName evidence="6">Uncharacterized protein</fullName>
    </submittedName>
</protein>
<evidence type="ECO:0000256" key="2">
    <source>
        <dbReference type="ARBA" id="ARBA00022840"/>
    </source>
</evidence>
<feature type="domain" description="Protein kinase" evidence="5">
    <location>
        <begin position="266"/>
        <end position="529"/>
    </location>
</feature>
<dbReference type="PROSITE" id="PS50011">
    <property type="entry name" value="PROTEIN_KINASE_DOM"/>
    <property type="match status" value="1"/>
</dbReference>
<evidence type="ECO:0000256" key="1">
    <source>
        <dbReference type="ARBA" id="ARBA00022741"/>
    </source>
</evidence>
<dbReference type="InterPro" id="IPR008984">
    <property type="entry name" value="SMAD_FHA_dom_sf"/>
</dbReference>
<feature type="region of interest" description="Disordered" evidence="3">
    <location>
        <begin position="549"/>
        <end position="574"/>
    </location>
</feature>
<dbReference type="InterPro" id="IPR008271">
    <property type="entry name" value="Ser/Thr_kinase_AS"/>
</dbReference>
<accession>A0A7S2LQH5</accession>
<dbReference type="GO" id="GO:0004672">
    <property type="term" value="F:protein kinase activity"/>
    <property type="evidence" value="ECO:0007669"/>
    <property type="project" value="InterPro"/>
</dbReference>
<organism evidence="6">
    <name type="scientific">Leptocylindrus danicus</name>
    <dbReference type="NCBI Taxonomy" id="163516"/>
    <lineage>
        <taxon>Eukaryota</taxon>
        <taxon>Sar</taxon>
        <taxon>Stramenopiles</taxon>
        <taxon>Ochrophyta</taxon>
        <taxon>Bacillariophyta</taxon>
        <taxon>Coscinodiscophyceae</taxon>
        <taxon>Chaetocerotophycidae</taxon>
        <taxon>Leptocylindrales</taxon>
        <taxon>Leptocylindraceae</taxon>
        <taxon>Leptocylindrus</taxon>
    </lineage>
</organism>
<evidence type="ECO:0000256" key="3">
    <source>
        <dbReference type="SAM" id="MobiDB-lite"/>
    </source>
</evidence>
<dbReference type="SUPFAM" id="SSF49879">
    <property type="entry name" value="SMAD/FHA domain"/>
    <property type="match status" value="1"/>
</dbReference>
<dbReference type="CDD" id="cd05117">
    <property type="entry name" value="STKc_CAMK"/>
    <property type="match status" value="1"/>
</dbReference>
<dbReference type="InterPro" id="IPR000253">
    <property type="entry name" value="FHA_dom"/>
</dbReference>
<dbReference type="PANTHER" id="PTHR24347">
    <property type="entry name" value="SERINE/THREONINE-PROTEIN KINASE"/>
    <property type="match status" value="1"/>
</dbReference>
<dbReference type="SMART" id="SM00240">
    <property type="entry name" value="FHA"/>
    <property type="match status" value="1"/>
</dbReference>
<reference evidence="6" key="1">
    <citation type="submission" date="2021-01" db="EMBL/GenBank/DDBJ databases">
        <authorList>
            <person name="Corre E."/>
            <person name="Pelletier E."/>
            <person name="Niang G."/>
            <person name="Scheremetjew M."/>
            <person name="Finn R."/>
            <person name="Kale V."/>
            <person name="Holt S."/>
            <person name="Cochrane G."/>
            <person name="Meng A."/>
            <person name="Brown T."/>
            <person name="Cohen L."/>
        </authorList>
    </citation>
    <scope>NUCLEOTIDE SEQUENCE</scope>
    <source>
        <strain evidence="6">B650</strain>
    </source>
</reference>
<dbReference type="AlphaFoldDB" id="A0A7S2LQH5"/>
<feature type="region of interest" description="Disordered" evidence="3">
    <location>
        <begin position="614"/>
        <end position="641"/>
    </location>
</feature>
<dbReference type="FunFam" id="1.10.510.10:FF:000571">
    <property type="entry name" value="Maternal embryonic leucine zipper kinase"/>
    <property type="match status" value="1"/>
</dbReference>
<feature type="compositionally biased region" description="Polar residues" evidence="3">
    <location>
        <begin position="703"/>
        <end position="725"/>
    </location>
</feature>
<keyword evidence="2" id="KW-0067">ATP-binding</keyword>
<feature type="region of interest" description="Disordered" evidence="3">
    <location>
        <begin position="679"/>
        <end position="725"/>
    </location>
</feature>
<dbReference type="PROSITE" id="PS50006">
    <property type="entry name" value="FHA_DOMAIN"/>
    <property type="match status" value="1"/>
</dbReference>
<dbReference type="GO" id="GO:0005524">
    <property type="term" value="F:ATP binding"/>
    <property type="evidence" value="ECO:0007669"/>
    <property type="project" value="UniProtKB-KW"/>
</dbReference>
<dbReference type="Gene3D" id="3.30.200.20">
    <property type="entry name" value="Phosphorylase Kinase, domain 1"/>
    <property type="match status" value="1"/>
</dbReference>
<evidence type="ECO:0000313" key="6">
    <source>
        <dbReference type="EMBL" id="CAD9612117.1"/>
    </source>
</evidence>
<dbReference type="InterPro" id="IPR000719">
    <property type="entry name" value="Prot_kinase_dom"/>
</dbReference>
<dbReference type="Pfam" id="PF00498">
    <property type="entry name" value="FHA"/>
    <property type="match status" value="1"/>
</dbReference>
<dbReference type="Pfam" id="PF00069">
    <property type="entry name" value="Pkinase"/>
    <property type="match status" value="1"/>
</dbReference>
<keyword evidence="1" id="KW-0547">Nucleotide-binding</keyword>
<feature type="region of interest" description="Disordered" evidence="3">
    <location>
        <begin position="110"/>
        <end position="129"/>
    </location>
</feature>
<feature type="domain" description="FHA" evidence="4">
    <location>
        <begin position="118"/>
        <end position="182"/>
    </location>
</feature>
<gene>
    <name evidence="6" type="ORF">LDAN0321_LOCUS20326</name>
</gene>
<dbReference type="SMART" id="SM00220">
    <property type="entry name" value="S_TKc"/>
    <property type="match status" value="1"/>
</dbReference>
<dbReference type="Gene3D" id="1.10.510.10">
    <property type="entry name" value="Transferase(Phosphotransferase) domain 1"/>
    <property type="match status" value="1"/>
</dbReference>
<dbReference type="PROSITE" id="PS00108">
    <property type="entry name" value="PROTEIN_KINASE_ST"/>
    <property type="match status" value="1"/>
</dbReference>
<dbReference type="SUPFAM" id="SSF56112">
    <property type="entry name" value="Protein kinase-like (PK-like)"/>
    <property type="match status" value="1"/>
</dbReference>
<evidence type="ECO:0000259" key="5">
    <source>
        <dbReference type="PROSITE" id="PS50011"/>
    </source>
</evidence>
<name>A0A7S2LQH5_9STRA</name>